<dbReference type="EMBL" id="KN831814">
    <property type="protein sequence ID" value="KIM35799.1"/>
    <property type="molecule type" value="Genomic_DNA"/>
</dbReference>
<dbReference type="InterPro" id="IPR036047">
    <property type="entry name" value="F-box-like_dom_sf"/>
</dbReference>
<dbReference type="CDD" id="cd09917">
    <property type="entry name" value="F-box_SF"/>
    <property type="match status" value="1"/>
</dbReference>
<dbReference type="AlphaFoldDB" id="A0A0C3BUQ0"/>
<dbReference type="SUPFAM" id="SSF81383">
    <property type="entry name" value="F-box domain"/>
    <property type="match status" value="1"/>
</dbReference>
<accession>A0A0C3BUQ0</accession>
<reference evidence="3 4" key="1">
    <citation type="submission" date="2014-04" db="EMBL/GenBank/DDBJ databases">
        <authorList>
            <consortium name="DOE Joint Genome Institute"/>
            <person name="Kuo A."/>
            <person name="Gay G."/>
            <person name="Dore J."/>
            <person name="Kohler A."/>
            <person name="Nagy L.G."/>
            <person name="Floudas D."/>
            <person name="Copeland A."/>
            <person name="Barry K.W."/>
            <person name="Cichocki N."/>
            <person name="Veneault-Fourrey C."/>
            <person name="LaButti K."/>
            <person name="Lindquist E.A."/>
            <person name="Lipzen A."/>
            <person name="Lundell T."/>
            <person name="Morin E."/>
            <person name="Murat C."/>
            <person name="Sun H."/>
            <person name="Tunlid A."/>
            <person name="Henrissat B."/>
            <person name="Grigoriev I.V."/>
            <person name="Hibbett D.S."/>
            <person name="Martin F."/>
            <person name="Nordberg H.P."/>
            <person name="Cantor M.N."/>
            <person name="Hua S.X."/>
        </authorList>
    </citation>
    <scope>NUCLEOTIDE SEQUENCE [LARGE SCALE GENOMIC DNA]</scope>
    <source>
        <strain evidence="4">h7</strain>
    </source>
</reference>
<protein>
    <recommendedName>
        <fullName evidence="2">F-box domain-containing protein</fullName>
    </recommendedName>
</protein>
<feature type="region of interest" description="Disordered" evidence="1">
    <location>
        <begin position="1"/>
        <end position="67"/>
    </location>
</feature>
<organism evidence="3 4">
    <name type="scientific">Hebeloma cylindrosporum</name>
    <dbReference type="NCBI Taxonomy" id="76867"/>
    <lineage>
        <taxon>Eukaryota</taxon>
        <taxon>Fungi</taxon>
        <taxon>Dikarya</taxon>
        <taxon>Basidiomycota</taxon>
        <taxon>Agaricomycotina</taxon>
        <taxon>Agaricomycetes</taxon>
        <taxon>Agaricomycetidae</taxon>
        <taxon>Agaricales</taxon>
        <taxon>Agaricineae</taxon>
        <taxon>Hymenogastraceae</taxon>
        <taxon>Hebeloma</taxon>
    </lineage>
</organism>
<gene>
    <name evidence="3" type="ORF">M413DRAFT_326358</name>
</gene>
<dbReference type="PROSITE" id="PS50181">
    <property type="entry name" value="FBOX"/>
    <property type="match status" value="1"/>
</dbReference>
<dbReference type="HOGENOM" id="CLU_767387_0_0_1"/>
<evidence type="ECO:0000259" key="2">
    <source>
        <dbReference type="PROSITE" id="PS50181"/>
    </source>
</evidence>
<sequence>MARTIKAPRNPVRNTSRVTTRDDLHDDESSDDDSDYGNGIKTRASTAKKAKKQSSAKTSSGIGSGKQTPSLVRLLAMPLDVLLEVFSHLTPKDIIHVSRTNRFLRDILMTRNSISVWRAARERIGGPECPSNMNEPQWAALLFGNVCQTCGARNITKFDFFLLRRACQQCKTENLLTKSTIKAHFPRRDIEDIFQLIPSTNVGPNHRASRFCFFWFPDVESMLQKLKEYQRNIRFHHPGAQRALDDFKAQRAGMVTSTRKLARKSEIWYQEYALLCYADKQTLGNERFESIQLKFIKLGYKSSDVESIRWEPECRLRAPLTEKMWKRIRPILEPIVFECQQERLQRAKVERYSSRTSYSRV</sequence>
<reference evidence="4" key="2">
    <citation type="submission" date="2015-01" db="EMBL/GenBank/DDBJ databases">
        <title>Evolutionary Origins and Diversification of the Mycorrhizal Mutualists.</title>
        <authorList>
            <consortium name="DOE Joint Genome Institute"/>
            <consortium name="Mycorrhizal Genomics Consortium"/>
            <person name="Kohler A."/>
            <person name="Kuo A."/>
            <person name="Nagy L.G."/>
            <person name="Floudas D."/>
            <person name="Copeland A."/>
            <person name="Barry K.W."/>
            <person name="Cichocki N."/>
            <person name="Veneault-Fourrey C."/>
            <person name="LaButti K."/>
            <person name="Lindquist E.A."/>
            <person name="Lipzen A."/>
            <person name="Lundell T."/>
            <person name="Morin E."/>
            <person name="Murat C."/>
            <person name="Riley R."/>
            <person name="Ohm R."/>
            <person name="Sun H."/>
            <person name="Tunlid A."/>
            <person name="Henrissat B."/>
            <person name="Grigoriev I.V."/>
            <person name="Hibbett D.S."/>
            <person name="Martin F."/>
        </authorList>
    </citation>
    <scope>NUCLEOTIDE SEQUENCE [LARGE SCALE GENOMIC DNA]</scope>
    <source>
        <strain evidence="4">h7</strain>
    </source>
</reference>
<keyword evidence="4" id="KW-1185">Reference proteome</keyword>
<proteinExistence type="predicted"/>
<evidence type="ECO:0000313" key="3">
    <source>
        <dbReference type="EMBL" id="KIM35799.1"/>
    </source>
</evidence>
<evidence type="ECO:0000256" key="1">
    <source>
        <dbReference type="SAM" id="MobiDB-lite"/>
    </source>
</evidence>
<dbReference type="InterPro" id="IPR001810">
    <property type="entry name" value="F-box_dom"/>
</dbReference>
<evidence type="ECO:0000313" key="4">
    <source>
        <dbReference type="Proteomes" id="UP000053424"/>
    </source>
</evidence>
<dbReference type="OrthoDB" id="2322499at2759"/>
<feature type="domain" description="F-box" evidence="2">
    <location>
        <begin position="71"/>
        <end position="120"/>
    </location>
</feature>
<feature type="compositionally biased region" description="Acidic residues" evidence="1">
    <location>
        <begin position="25"/>
        <end position="35"/>
    </location>
</feature>
<dbReference type="Proteomes" id="UP000053424">
    <property type="component" value="Unassembled WGS sequence"/>
</dbReference>
<name>A0A0C3BUQ0_HEBCY</name>
<dbReference type="SMART" id="SM00256">
    <property type="entry name" value="FBOX"/>
    <property type="match status" value="1"/>
</dbReference>
<dbReference type="Pfam" id="PF00646">
    <property type="entry name" value="F-box"/>
    <property type="match status" value="1"/>
</dbReference>